<feature type="non-terminal residue" evidence="1">
    <location>
        <position position="65"/>
    </location>
</feature>
<evidence type="ECO:0000313" key="1">
    <source>
        <dbReference type="EMBL" id="CAG8828693.1"/>
    </source>
</evidence>
<feature type="non-terminal residue" evidence="1">
    <location>
        <position position="1"/>
    </location>
</feature>
<comment type="caution">
    <text evidence="1">The sequence shown here is derived from an EMBL/GenBank/DDBJ whole genome shotgun (WGS) entry which is preliminary data.</text>
</comment>
<reference evidence="1" key="1">
    <citation type="submission" date="2021-06" db="EMBL/GenBank/DDBJ databases">
        <authorList>
            <person name="Kallberg Y."/>
            <person name="Tangrot J."/>
            <person name="Rosling A."/>
        </authorList>
    </citation>
    <scope>NUCLEOTIDE SEQUENCE</scope>
    <source>
        <strain evidence="1">MA453B</strain>
    </source>
</reference>
<dbReference type="Proteomes" id="UP000789405">
    <property type="component" value="Unassembled WGS sequence"/>
</dbReference>
<name>A0A9N9KH16_9GLOM</name>
<sequence>FLEFCKGRVALEVNDRKVLYKKYLEGLDAKINEETTTKNKKFTKNELKSIRDKLLRLSGYEDILT</sequence>
<protein>
    <submittedName>
        <fullName evidence="1">20848_t:CDS:1</fullName>
    </submittedName>
</protein>
<proteinExistence type="predicted"/>
<dbReference type="AlphaFoldDB" id="A0A9N9KH16"/>
<evidence type="ECO:0000313" key="2">
    <source>
        <dbReference type="Proteomes" id="UP000789405"/>
    </source>
</evidence>
<dbReference type="OrthoDB" id="10466232at2759"/>
<accession>A0A9N9KH16</accession>
<keyword evidence="2" id="KW-1185">Reference proteome</keyword>
<gene>
    <name evidence="1" type="ORF">DERYTH_LOCUS28536</name>
</gene>
<dbReference type="EMBL" id="CAJVPY010071811">
    <property type="protein sequence ID" value="CAG8828693.1"/>
    <property type="molecule type" value="Genomic_DNA"/>
</dbReference>
<organism evidence="1 2">
    <name type="scientific">Dentiscutata erythropus</name>
    <dbReference type="NCBI Taxonomy" id="1348616"/>
    <lineage>
        <taxon>Eukaryota</taxon>
        <taxon>Fungi</taxon>
        <taxon>Fungi incertae sedis</taxon>
        <taxon>Mucoromycota</taxon>
        <taxon>Glomeromycotina</taxon>
        <taxon>Glomeromycetes</taxon>
        <taxon>Diversisporales</taxon>
        <taxon>Gigasporaceae</taxon>
        <taxon>Dentiscutata</taxon>
    </lineage>
</organism>